<gene>
    <name evidence="5" type="ORF">Q3O59_06295</name>
</gene>
<dbReference type="PANTHER" id="PTHR11122:SF13">
    <property type="entry name" value="GLUCOSE-6-PHOSPHATE 1-EPIMERASE"/>
    <property type="match status" value="1"/>
</dbReference>
<dbReference type="SUPFAM" id="SSF74650">
    <property type="entry name" value="Galactose mutarotase-like"/>
    <property type="match status" value="1"/>
</dbReference>
<keyword evidence="6" id="KW-1185">Reference proteome</keyword>
<accession>A0ABT9GPD0</accession>
<protein>
    <recommendedName>
        <fullName evidence="4">Putative glucose-6-phosphate 1-epimerase</fullName>
        <ecNumber evidence="4">5.1.3.15</ecNumber>
    </recommendedName>
</protein>
<sequence>MPCRIEAITGFAHLSTLPCYRLQAGAASAVISLYGAQVLSYQPVPADERLWLSPMASWQGKAIRGGIPICWPWFGPADPAQITDAAAQPSHGLARTRLWQLHSQECRDDSALLCLHSHFSDLPQTDLQQIAVPHRKPVELQLQLRLSAEALEITLRCDEAIYQQAALHSYFRCQDPAQLKVHGLGPRYDDKVTASTVQKAGQPAVLLGETDRIYRQPATTLRLQDGATELKLQQQGHDSAILWNPGADKSQALADVPNEGYLDFVCVESARLTPKPAPLQLVQRLLPR</sequence>
<evidence type="ECO:0000256" key="3">
    <source>
        <dbReference type="ARBA" id="ARBA00023235"/>
    </source>
</evidence>
<dbReference type="InterPro" id="IPR011013">
    <property type="entry name" value="Gal_mutarotase_sf_dom"/>
</dbReference>
<dbReference type="Pfam" id="PF01263">
    <property type="entry name" value="Aldose_epim"/>
    <property type="match status" value="1"/>
</dbReference>
<keyword evidence="3 4" id="KW-0413">Isomerase</keyword>
<dbReference type="PANTHER" id="PTHR11122">
    <property type="entry name" value="APOSPORY-ASSOCIATED PROTEIN C-RELATED"/>
    <property type="match status" value="1"/>
</dbReference>
<dbReference type="Gene3D" id="2.70.98.10">
    <property type="match status" value="1"/>
</dbReference>
<dbReference type="PIRSF" id="PIRSF016020">
    <property type="entry name" value="PHexose_mutarotase"/>
    <property type="match status" value="1"/>
</dbReference>
<dbReference type="RefSeq" id="WP_305944763.1">
    <property type="nucleotide sequence ID" value="NZ_JAUZVY010000002.1"/>
</dbReference>
<dbReference type="EC" id="5.1.3.15" evidence="4"/>
<evidence type="ECO:0000256" key="1">
    <source>
        <dbReference type="ARBA" id="ARBA00001096"/>
    </source>
</evidence>
<dbReference type="InterPro" id="IPR025532">
    <property type="entry name" value="G6P_1-epimerase"/>
</dbReference>
<dbReference type="CDD" id="cd09020">
    <property type="entry name" value="D-hex-6-P-epi_like"/>
    <property type="match status" value="1"/>
</dbReference>
<evidence type="ECO:0000313" key="5">
    <source>
        <dbReference type="EMBL" id="MDP4528640.1"/>
    </source>
</evidence>
<dbReference type="Proteomes" id="UP001236258">
    <property type="component" value="Unassembled WGS sequence"/>
</dbReference>
<evidence type="ECO:0000256" key="4">
    <source>
        <dbReference type="PIRNR" id="PIRNR016020"/>
    </source>
</evidence>
<dbReference type="EMBL" id="JAUZVY010000002">
    <property type="protein sequence ID" value="MDP4528640.1"/>
    <property type="molecule type" value="Genomic_DNA"/>
</dbReference>
<evidence type="ECO:0000313" key="6">
    <source>
        <dbReference type="Proteomes" id="UP001236258"/>
    </source>
</evidence>
<dbReference type="InterPro" id="IPR008183">
    <property type="entry name" value="Aldose_1/G6P_1-epimerase"/>
</dbReference>
<dbReference type="InterPro" id="IPR014718">
    <property type="entry name" value="GH-type_carb-bd"/>
</dbReference>
<organism evidence="5 6">
    <name type="scientific">Alkalimonas delamerensis</name>
    <dbReference type="NCBI Taxonomy" id="265981"/>
    <lineage>
        <taxon>Bacteria</taxon>
        <taxon>Pseudomonadati</taxon>
        <taxon>Pseudomonadota</taxon>
        <taxon>Gammaproteobacteria</taxon>
        <taxon>Alkalimonas</taxon>
    </lineage>
</organism>
<proteinExistence type="inferred from homology"/>
<evidence type="ECO:0000256" key="2">
    <source>
        <dbReference type="ARBA" id="ARBA00005866"/>
    </source>
</evidence>
<comment type="caution">
    <text evidence="5">The sequence shown here is derived from an EMBL/GenBank/DDBJ whole genome shotgun (WGS) entry which is preliminary data.</text>
</comment>
<comment type="similarity">
    <text evidence="2 4">Belongs to the glucose-6-phosphate 1-epimerase family.</text>
</comment>
<comment type="catalytic activity">
    <reaction evidence="1">
        <text>alpha-D-glucose 6-phosphate = beta-D-glucose 6-phosphate</text>
        <dbReference type="Rhea" id="RHEA:16249"/>
        <dbReference type="ChEBI" id="CHEBI:58225"/>
        <dbReference type="ChEBI" id="CHEBI:58247"/>
        <dbReference type="EC" id="5.1.3.15"/>
    </reaction>
</comment>
<reference evidence="5 6" key="1">
    <citation type="submission" date="2023-08" db="EMBL/GenBank/DDBJ databases">
        <authorList>
            <person name="Joshi A."/>
            <person name="Thite S."/>
        </authorList>
    </citation>
    <scope>NUCLEOTIDE SEQUENCE [LARGE SCALE GENOMIC DNA]</scope>
    <source>
        <strain evidence="5 6">1E1</strain>
    </source>
</reference>
<name>A0ABT9GPD0_9GAMM</name>